<organism evidence="2 3">
    <name type="scientific">Aplosporella prunicola CBS 121167</name>
    <dbReference type="NCBI Taxonomy" id="1176127"/>
    <lineage>
        <taxon>Eukaryota</taxon>
        <taxon>Fungi</taxon>
        <taxon>Dikarya</taxon>
        <taxon>Ascomycota</taxon>
        <taxon>Pezizomycotina</taxon>
        <taxon>Dothideomycetes</taxon>
        <taxon>Dothideomycetes incertae sedis</taxon>
        <taxon>Botryosphaeriales</taxon>
        <taxon>Aplosporellaceae</taxon>
        <taxon>Aplosporella</taxon>
    </lineage>
</organism>
<dbReference type="RefSeq" id="XP_033393817.1">
    <property type="nucleotide sequence ID" value="XM_033541124.1"/>
</dbReference>
<dbReference type="Proteomes" id="UP000799438">
    <property type="component" value="Unassembled WGS sequence"/>
</dbReference>
<keyword evidence="1" id="KW-1133">Transmembrane helix</keyword>
<evidence type="ECO:0008006" key="4">
    <source>
        <dbReference type="Google" id="ProtNLM"/>
    </source>
</evidence>
<feature type="transmembrane region" description="Helical" evidence="1">
    <location>
        <begin position="183"/>
        <end position="206"/>
    </location>
</feature>
<gene>
    <name evidence="2" type="ORF">K452DRAFT_291150</name>
</gene>
<reference evidence="2" key="1">
    <citation type="journal article" date="2020" name="Stud. Mycol.">
        <title>101 Dothideomycetes genomes: a test case for predicting lifestyles and emergence of pathogens.</title>
        <authorList>
            <person name="Haridas S."/>
            <person name="Albert R."/>
            <person name="Binder M."/>
            <person name="Bloem J."/>
            <person name="Labutti K."/>
            <person name="Salamov A."/>
            <person name="Andreopoulos B."/>
            <person name="Baker S."/>
            <person name="Barry K."/>
            <person name="Bills G."/>
            <person name="Bluhm B."/>
            <person name="Cannon C."/>
            <person name="Castanera R."/>
            <person name="Culley D."/>
            <person name="Daum C."/>
            <person name="Ezra D."/>
            <person name="Gonzalez J."/>
            <person name="Henrissat B."/>
            <person name="Kuo A."/>
            <person name="Liang C."/>
            <person name="Lipzen A."/>
            <person name="Lutzoni F."/>
            <person name="Magnuson J."/>
            <person name="Mondo S."/>
            <person name="Nolan M."/>
            <person name="Ohm R."/>
            <person name="Pangilinan J."/>
            <person name="Park H.-J."/>
            <person name="Ramirez L."/>
            <person name="Alfaro M."/>
            <person name="Sun H."/>
            <person name="Tritt A."/>
            <person name="Yoshinaga Y."/>
            <person name="Zwiers L.-H."/>
            <person name="Turgeon B."/>
            <person name="Goodwin S."/>
            <person name="Spatafora J."/>
            <person name="Crous P."/>
            <person name="Grigoriev I."/>
        </authorList>
    </citation>
    <scope>NUCLEOTIDE SEQUENCE</scope>
    <source>
        <strain evidence="2">CBS 121167</strain>
    </source>
</reference>
<dbReference type="EMBL" id="ML995498">
    <property type="protein sequence ID" value="KAF2138104.1"/>
    <property type="molecule type" value="Genomic_DNA"/>
</dbReference>
<protein>
    <recommendedName>
        <fullName evidence="4">DUF1772 domain-containing protein</fullName>
    </recommendedName>
</protein>
<keyword evidence="1" id="KW-0812">Transmembrane</keyword>
<dbReference type="OrthoDB" id="3931462at2759"/>
<evidence type="ECO:0000256" key="1">
    <source>
        <dbReference type="SAM" id="Phobius"/>
    </source>
</evidence>
<keyword evidence="3" id="KW-1185">Reference proteome</keyword>
<dbReference type="GeneID" id="54298620"/>
<feature type="transmembrane region" description="Helical" evidence="1">
    <location>
        <begin position="60"/>
        <end position="81"/>
    </location>
</feature>
<proteinExistence type="predicted"/>
<accession>A0A6A6B4H0</accession>
<evidence type="ECO:0000313" key="3">
    <source>
        <dbReference type="Proteomes" id="UP000799438"/>
    </source>
</evidence>
<keyword evidence="1" id="KW-0472">Membrane</keyword>
<sequence>MARAHDLQNPSIMTRLETRHFLSHNNNNNRSFYNRITMATAHALGLGPGAAGAAYRATQLFSLSALALLAGSTAWSTLAVLPSLVVAPMSSHAKLSALKGIVLLSNAALPPTLLGTIASLAFLALRGSLAHRSNHLIALGAAAAALALQIPLRPRLRAIVEIVDRGQKRKDDGRDANWRIKEVWRYGVVRMVLCAVAFGVEAWMLMPQEGRI</sequence>
<dbReference type="AlphaFoldDB" id="A0A6A6B4H0"/>
<feature type="transmembrane region" description="Helical" evidence="1">
    <location>
        <begin position="101"/>
        <end position="124"/>
    </location>
</feature>
<evidence type="ECO:0000313" key="2">
    <source>
        <dbReference type="EMBL" id="KAF2138104.1"/>
    </source>
</evidence>
<name>A0A6A6B4H0_9PEZI</name>